<proteinExistence type="predicted"/>
<dbReference type="KEGG" id="ppru:FDP22_04445"/>
<evidence type="ECO:0000313" key="3">
    <source>
        <dbReference type="Proteomes" id="UP000305888"/>
    </source>
</evidence>
<dbReference type="RefSeq" id="WP_138579362.1">
    <property type="nucleotide sequence ID" value="NZ_CP040818.1"/>
</dbReference>
<organism evidence="2 3">
    <name type="scientific">Paroceanicella profunda</name>
    <dbReference type="NCBI Taxonomy" id="2579971"/>
    <lineage>
        <taxon>Bacteria</taxon>
        <taxon>Pseudomonadati</taxon>
        <taxon>Pseudomonadota</taxon>
        <taxon>Alphaproteobacteria</taxon>
        <taxon>Rhodobacterales</taxon>
        <taxon>Paracoccaceae</taxon>
        <taxon>Paroceanicella</taxon>
    </lineage>
</organism>
<name>A0A5B8FVF2_9RHOB</name>
<dbReference type="Pfam" id="PF06912">
    <property type="entry name" value="DUF1275"/>
    <property type="match status" value="1"/>
</dbReference>
<feature type="transmembrane region" description="Helical" evidence="1">
    <location>
        <begin position="211"/>
        <end position="229"/>
    </location>
</feature>
<dbReference type="Proteomes" id="UP000305888">
    <property type="component" value="Chromosome"/>
</dbReference>
<keyword evidence="3" id="KW-1185">Reference proteome</keyword>
<feature type="transmembrane region" description="Helical" evidence="1">
    <location>
        <begin position="60"/>
        <end position="82"/>
    </location>
</feature>
<feature type="transmembrane region" description="Helical" evidence="1">
    <location>
        <begin position="188"/>
        <end position="205"/>
    </location>
</feature>
<dbReference type="PANTHER" id="PTHR37488">
    <property type="entry name" value="DUF1275 DOMAIN-CONTAINING PROTEIN"/>
    <property type="match status" value="1"/>
</dbReference>
<dbReference type="InterPro" id="IPR010699">
    <property type="entry name" value="DUF1275"/>
</dbReference>
<accession>A0A5B8FVF2</accession>
<evidence type="ECO:0000313" key="2">
    <source>
        <dbReference type="EMBL" id="QDL91100.1"/>
    </source>
</evidence>
<keyword evidence="1" id="KW-0472">Membrane</keyword>
<sequence length="243" mass="24765">MPDQTAPPMPSPLPGFLLLLSATTGMIDAISVLGLGNVFTANMTGNVVFLGFAAAGESRFAPLSLAMALLAFLVGATLSGCLANRYRAQPPRRWLLFSALAETGPIWAAAASCFWAGDGGLVLRSGPEGGLLLAAIACLGFAMGFRNATIRRLGVADLTTTVLTLTLTGLAADSSLAGGADPNLRRRIGAVVAMFAGAFIGAGLMRIAGLVVPLLLAGLIVLGATLAIMRHPFLARPLPAKPG</sequence>
<dbReference type="AlphaFoldDB" id="A0A5B8FVF2"/>
<feature type="transmembrane region" description="Helical" evidence="1">
    <location>
        <begin position="94"/>
        <end position="117"/>
    </location>
</feature>
<dbReference type="OrthoDB" id="4272751at2"/>
<keyword evidence="1" id="KW-1133">Transmembrane helix</keyword>
<protein>
    <submittedName>
        <fullName evidence="2">DUF1275 domain-containing protein</fullName>
    </submittedName>
</protein>
<reference evidence="2 3" key="1">
    <citation type="submission" date="2019-06" db="EMBL/GenBank/DDBJ databases">
        <title>Genome sequence of Rhodobacteraceae bacterium D4M1.</title>
        <authorList>
            <person name="Cao J."/>
        </authorList>
    </citation>
    <scope>NUCLEOTIDE SEQUENCE [LARGE SCALE GENOMIC DNA]</scope>
    <source>
        <strain evidence="2 3">D4M1</strain>
    </source>
</reference>
<dbReference type="PANTHER" id="PTHR37488:SF2">
    <property type="entry name" value="DUF1275 DOMAIN-CONTAINING PROTEIN"/>
    <property type="match status" value="1"/>
</dbReference>
<evidence type="ECO:0000256" key="1">
    <source>
        <dbReference type="SAM" id="Phobius"/>
    </source>
</evidence>
<feature type="transmembrane region" description="Helical" evidence="1">
    <location>
        <begin position="129"/>
        <end position="145"/>
    </location>
</feature>
<dbReference type="EMBL" id="CP040818">
    <property type="protein sequence ID" value="QDL91100.1"/>
    <property type="molecule type" value="Genomic_DNA"/>
</dbReference>
<gene>
    <name evidence="2" type="ORF">FDP22_04445</name>
</gene>
<keyword evidence="1" id="KW-0812">Transmembrane</keyword>